<feature type="chain" id="PRO_5046278530" evidence="2">
    <location>
        <begin position="24"/>
        <end position="350"/>
    </location>
</feature>
<sequence length="350" mass="38636">MLNVTIRALMGGALTFACVPALALEAATVTRVDAETVELNVDALKPRSIWISADTQVDASDQRALLPGTDGKLKLTIPASERRYVIVRDSHGKDTVVAERALPLEQGSNFRDVGGYMTKDGRTVRWGKAFRSGAMPLLSDADYALVEQLDLGTVVDLRSLDEREVAPDLLDDRTGALFIANDYSLKPLMAKMRQGDGENMYSGMETLLAPQLRSLFKQLIAGDKAVVYHCSAGQDRTGIATALLYDALGVDRETILKDYHLSTLLRRPEWEMPKVDPKDHPNNPIVQYYFAKVKDEPMKAEPLYTPGGVSHLAQFFDHLDGEYGGSAGYLKKELGFSDQDLERLRAVMLD</sequence>
<evidence type="ECO:0000259" key="3">
    <source>
        <dbReference type="PROSITE" id="PS50056"/>
    </source>
</evidence>
<dbReference type="EC" id="3.1.3.48" evidence="4"/>
<dbReference type="GO" id="GO:0004725">
    <property type="term" value="F:protein tyrosine phosphatase activity"/>
    <property type="evidence" value="ECO:0007669"/>
    <property type="project" value="UniProtKB-EC"/>
</dbReference>
<dbReference type="PROSITE" id="PS51257">
    <property type="entry name" value="PROKAR_LIPOPROTEIN"/>
    <property type="match status" value="1"/>
</dbReference>
<dbReference type="EMBL" id="JBFNXR010000050">
    <property type="protein sequence ID" value="MEW9855985.1"/>
    <property type="molecule type" value="Genomic_DNA"/>
</dbReference>
<dbReference type="RefSeq" id="WP_367774221.1">
    <property type="nucleotide sequence ID" value="NZ_JBFNXR010000050.1"/>
</dbReference>
<comment type="similarity">
    <text evidence="1">Belongs to the protein-tyrosine phosphatase family.</text>
</comment>
<keyword evidence="2" id="KW-0732">Signal</keyword>
<dbReference type="InterPro" id="IPR029021">
    <property type="entry name" value="Prot-tyrosine_phosphatase-like"/>
</dbReference>
<evidence type="ECO:0000256" key="1">
    <source>
        <dbReference type="ARBA" id="ARBA00009580"/>
    </source>
</evidence>
<comment type="caution">
    <text evidence="4">The sequence shown here is derived from an EMBL/GenBank/DDBJ whole genome shotgun (WGS) entry which is preliminary data.</text>
</comment>
<dbReference type="InterPro" id="IPR026893">
    <property type="entry name" value="Tyr/Ser_Pase_IphP-type"/>
</dbReference>
<evidence type="ECO:0000313" key="5">
    <source>
        <dbReference type="Proteomes" id="UP001556118"/>
    </source>
</evidence>
<evidence type="ECO:0000313" key="4">
    <source>
        <dbReference type="EMBL" id="MEW9855985.1"/>
    </source>
</evidence>
<feature type="signal peptide" evidence="2">
    <location>
        <begin position="1"/>
        <end position="23"/>
    </location>
</feature>
<proteinExistence type="inferred from homology"/>
<dbReference type="PANTHER" id="PTHR31126:SF1">
    <property type="entry name" value="TYROSINE SPECIFIC PROTEIN PHOSPHATASES DOMAIN-CONTAINING PROTEIN"/>
    <property type="match status" value="1"/>
</dbReference>
<dbReference type="PANTHER" id="PTHR31126">
    <property type="entry name" value="TYROSINE-PROTEIN PHOSPHATASE"/>
    <property type="match status" value="1"/>
</dbReference>
<keyword evidence="4" id="KW-0378">Hydrolase</keyword>
<dbReference type="Pfam" id="PF13350">
    <property type="entry name" value="Y_phosphatase3"/>
    <property type="match status" value="1"/>
</dbReference>
<reference evidence="4 5" key="1">
    <citation type="submission" date="2024-06" db="EMBL/GenBank/DDBJ databases">
        <title>Novosphingobium rhizovicinus M1R2S20.</title>
        <authorList>
            <person name="Sun J.-Q."/>
        </authorList>
    </citation>
    <scope>NUCLEOTIDE SEQUENCE [LARGE SCALE GENOMIC DNA]</scope>
    <source>
        <strain evidence="4 5">M1R2S20</strain>
    </source>
</reference>
<evidence type="ECO:0000256" key="2">
    <source>
        <dbReference type="SAM" id="SignalP"/>
    </source>
</evidence>
<dbReference type="PROSITE" id="PS50056">
    <property type="entry name" value="TYR_PHOSPHATASE_2"/>
    <property type="match status" value="1"/>
</dbReference>
<keyword evidence="5" id="KW-1185">Reference proteome</keyword>
<protein>
    <submittedName>
        <fullName evidence="4">Tyrosine-protein phosphatase</fullName>
        <ecNumber evidence="4">3.1.3.48</ecNumber>
    </submittedName>
</protein>
<gene>
    <name evidence="4" type="ORF">ABUH87_12660</name>
</gene>
<dbReference type="SUPFAM" id="SSF52799">
    <property type="entry name" value="(Phosphotyrosine protein) phosphatases II"/>
    <property type="match status" value="1"/>
</dbReference>
<dbReference type="InterPro" id="IPR000387">
    <property type="entry name" value="Tyr_Pase_dom"/>
</dbReference>
<dbReference type="Gene3D" id="3.90.190.10">
    <property type="entry name" value="Protein tyrosine phosphatase superfamily"/>
    <property type="match status" value="1"/>
</dbReference>
<name>A0ABV3RDD7_9SPHN</name>
<feature type="domain" description="Tyrosine specific protein phosphatases" evidence="3">
    <location>
        <begin position="206"/>
        <end position="243"/>
    </location>
</feature>
<accession>A0ABV3RDD7</accession>
<dbReference type="Proteomes" id="UP001556118">
    <property type="component" value="Unassembled WGS sequence"/>
</dbReference>
<organism evidence="4 5">
    <name type="scientific">Novosphingobium rhizovicinum</name>
    <dbReference type="NCBI Taxonomy" id="3228928"/>
    <lineage>
        <taxon>Bacteria</taxon>
        <taxon>Pseudomonadati</taxon>
        <taxon>Pseudomonadota</taxon>
        <taxon>Alphaproteobacteria</taxon>
        <taxon>Sphingomonadales</taxon>
        <taxon>Sphingomonadaceae</taxon>
        <taxon>Novosphingobium</taxon>
    </lineage>
</organism>